<dbReference type="Pfam" id="PF00583">
    <property type="entry name" value="Acetyltransf_1"/>
    <property type="match status" value="1"/>
</dbReference>
<gene>
    <name evidence="4" type="ORF">GCM10009765_46050</name>
</gene>
<dbReference type="Gene3D" id="3.40.630.30">
    <property type="match status" value="1"/>
</dbReference>
<dbReference type="InterPro" id="IPR000182">
    <property type="entry name" value="GNAT_dom"/>
</dbReference>
<dbReference type="PANTHER" id="PTHR43420">
    <property type="entry name" value="ACETYLTRANSFERASE"/>
    <property type="match status" value="1"/>
</dbReference>
<dbReference type="RefSeq" id="WP_344312496.1">
    <property type="nucleotide sequence ID" value="NZ_BAAANY010000019.1"/>
</dbReference>
<evidence type="ECO:0000259" key="3">
    <source>
        <dbReference type="PROSITE" id="PS51186"/>
    </source>
</evidence>
<evidence type="ECO:0000256" key="2">
    <source>
        <dbReference type="ARBA" id="ARBA00023315"/>
    </source>
</evidence>
<keyword evidence="2" id="KW-0012">Acyltransferase</keyword>
<keyword evidence="5" id="KW-1185">Reference proteome</keyword>
<name>A0ABN2HPV8_9ACTN</name>
<dbReference type="CDD" id="cd04301">
    <property type="entry name" value="NAT_SF"/>
    <property type="match status" value="1"/>
</dbReference>
<evidence type="ECO:0000256" key="1">
    <source>
        <dbReference type="ARBA" id="ARBA00022679"/>
    </source>
</evidence>
<feature type="domain" description="N-acetyltransferase" evidence="3">
    <location>
        <begin position="12"/>
        <end position="164"/>
    </location>
</feature>
<proteinExistence type="predicted"/>
<comment type="caution">
    <text evidence="4">The sequence shown here is derived from an EMBL/GenBank/DDBJ whole genome shotgun (WGS) entry which is preliminary data.</text>
</comment>
<dbReference type="InterPro" id="IPR050680">
    <property type="entry name" value="YpeA/RimI_acetyltransf"/>
</dbReference>
<dbReference type="EMBL" id="BAAANY010000019">
    <property type="protein sequence ID" value="GAA1691427.1"/>
    <property type="molecule type" value="Genomic_DNA"/>
</dbReference>
<dbReference type="InterPro" id="IPR016181">
    <property type="entry name" value="Acyl_CoA_acyltransferase"/>
</dbReference>
<accession>A0ABN2HPV8</accession>
<dbReference type="SUPFAM" id="SSF55729">
    <property type="entry name" value="Acyl-CoA N-acyltransferases (Nat)"/>
    <property type="match status" value="1"/>
</dbReference>
<protein>
    <recommendedName>
        <fullName evidence="3">N-acetyltransferase domain-containing protein</fullName>
    </recommendedName>
</protein>
<evidence type="ECO:0000313" key="5">
    <source>
        <dbReference type="Proteomes" id="UP001500618"/>
    </source>
</evidence>
<keyword evidence="1" id="KW-0808">Transferase</keyword>
<dbReference type="Proteomes" id="UP001500618">
    <property type="component" value="Unassembled WGS sequence"/>
</dbReference>
<dbReference type="PROSITE" id="PS51186">
    <property type="entry name" value="GNAT"/>
    <property type="match status" value="1"/>
</dbReference>
<organism evidence="4 5">
    <name type="scientific">Fodinicola feengrottensis</name>
    <dbReference type="NCBI Taxonomy" id="435914"/>
    <lineage>
        <taxon>Bacteria</taxon>
        <taxon>Bacillati</taxon>
        <taxon>Actinomycetota</taxon>
        <taxon>Actinomycetes</taxon>
        <taxon>Mycobacteriales</taxon>
        <taxon>Fodinicola</taxon>
    </lineage>
</organism>
<sequence length="175" mass="19472">MQSETVPALDGLTIRAAGMGDLPVLAARDIDRLGQLYDRLERHEADRGELLIALIAGRPVGHIYLWREDAEEPELREHLPAVPLIMNLWVSDDHRRQGIGKELVARAEADLSGAGHREVALGVHPDNTDAIKLYLSLGYEQWGYGQIATCKEPARAGKERFANDICEIYVKRLNG</sequence>
<evidence type="ECO:0000313" key="4">
    <source>
        <dbReference type="EMBL" id="GAA1691427.1"/>
    </source>
</evidence>
<reference evidence="4 5" key="1">
    <citation type="journal article" date="2019" name="Int. J. Syst. Evol. Microbiol.">
        <title>The Global Catalogue of Microorganisms (GCM) 10K type strain sequencing project: providing services to taxonomists for standard genome sequencing and annotation.</title>
        <authorList>
            <consortium name="The Broad Institute Genomics Platform"/>
            <consortium name="The Broad Institute Genome Sequencing Center for Infectious Disease"/>
            <person name="Wu L."/>
            <person name="Ma J."/>
        </authorList>
    </citation>
    <scope>NUCLEOTIDE SEQUENCE [LARGE SCALE GENOMIC DNA]</scope>
    <source>
        <strain evidence="4 5">JCM 14718</strain>
    </source>
</reference>